<proteinExistence type="predicted"/>
<keyword evidence="2" id="KW-1185">Reference proteome</keyword>
<protein>
    <submittedName>
        <fullName evidence="1">Uncharacterized protein</fullName>
    </submittedName>
</protein>
<reference evidence="1" key="2">
    <citation type="journal article" date="2020" name="Nat. Commun.">
        <title>Large-scale genome sequencing of mycorrhizal fungi provides insights into the early evolution of symbiotic traits.</title>
        <authorList>
            <person name="Miyauchi S."/>
            <person name="Kiss E."/>
            <person name="Kuo A."/>
            <person name="Drula E."/>
            <person name="Kohler A."/>
            <person name="Sanchez-Garcia M."/>
            <person name="Morin E."/>
            <person name="Andreopoulos B."/>
            <person name="Barry K.W."/>
            <person name="Bonito G."/>
            <person name="Buee M."/>
            <person name="Carver A."/>
            <person name="Chen C."/>
            <person name="Cichocki N."/>
            <person name="Clum A."/>
            <person name="Culley D."/>
            <person name="Crous P.W."/>
            <person name="Fauchery L."/>
            <person name="Girlanda M."/>
            <person name="Hayes R.D."/>
            <person name="Keri Z."/>
            <person name="LaButti K."/>
            <person name="Lipzen A."/>
            <person name="Lombard V."/>
            <person name="Magnuson J."/>
            <person name="Maillard F."/>
            <person name="Murat C."/>
            <person name="Nolan M."/>
            <person name="Ohm R.A."/>
            <person name="Pangilinan J."/>
            <person name="Pereira M.F."/>
            <person name="Perotto S."/>
            <person name="Peter M."/>
            <person name="Pfister S."/>
            <person name="Riley R."/>
            <person name="Sitrit Y."/>
            <person name="Stielow J.B."/>
            <person name="Szollosi G."/>
            <person name="Zifcakova L."/>
            <person name="Stursova M."/>
            <person name="Spatafora J.W."/>
            <person name="Tedersoo L."/>
            <person name="Vaario L.M."/>
            <person name="Yamada A."/>
            <person name="Yan M."/>
            <person name="Wang P."/>
            <person name="Xu J."/>
            <person name="Bruns T."/>
            <person name="Baldrian P."/>
            <person name="Vilgalys R."/>
            <person name="Dunand C."/>
            <person name="Henrissat B."/>
            <person name="Grigoriev I.V."/>
            <person name="Hibbett D."/>
            <person name="Nagy L.G."/>
            <person name="Martin F.M."/>
        </authorList>
    </citation>
    <scope>NUCLEOTIDE SEQUENCE</scope>
    <source>
        <strain evidence="1">P2</strain>
    </source>
</reference>
<accession>A0ACB6ZPP1</accession>
<name>A0ACB6ZPP1_THEGA</name>
<evidence type="ECO:0000313" key="2">
    <source>
        <dbReference type="Proteomes" id="UP000886501"/>
    </source>
</evidence>
<dbReference type="Proteomes" id="UP000886501">
    <property type="component" value="Unassembled WGS sequence"/>
</dbReference>
<gene>
    <name evidence="1" type="ORF">BDM02DRAFT_3184498</name>
</gene>
<dbReference type="EMBL" id="MU117975">
    <property type="protein sequence ID" value="KAF9651494.1"/>
    <property type="molecule type" value="Genomic_DNA"/>
</dbReference>
<sequence length="317" mass="36152">MSQAQGSSVSLPPSSQSTEGETLVPAPTSQWKVWSRGVNESGAWYCTHKFADDTETYHYVHQNGGVYMKHRDGSATYSPNEGTYIPSKERDPNSKLPPPTMEEIIEESKEAKKEHREYLDRPLKYWNGVCTTLQSHQRRRRPVGISWLFPTCDCCDRYSMYDDDYPDYDYDYEDDYDMVWGEYERSGRNSEEEEDYSDDDDRSSTSSDEREPITKQEDDETTVRITDSAHPSAVEEAETDVKQETEEEICDEPVMGHLPVPKLDQEAAPGLTPDSAPFDSAATGSGIEERTPRDSKIGPNIETEGKRILRSHRSKPY</sequence>
<reference evidence="1" key="1">
    <citation type="submission" date="2019-10" db="EMBL/GenBank/DDBJ databases">
        <authorList>
            <consortium name="DOE Joint Genome Institute"/>
            <person name="Kuo A."/>
            <person name="Miyauchi S."/>
            <person name="Kiss E."/>
            <person name="Drula E."/>
            <person name="Kohler A."/>
            <person name="Sanchez-Garcia M."/>
            <person name="Andreopoulos B."/>
            <person name="Barry K.W."/>
            <person name="Bonito G."/>
            <person name="Buee M."/>
            <person name="Carver A."/>
            <person name="Chen C."/>
            <person name="Cichocki N."/>
            <person name="Clum A."/>
            <person name="Culley D."/>
            <person name="Crous P.W."/>
            <person name="Fauchery L."/>
            <person name="Girlanda M."/>
            <person name="Hayes R."/>
            <person name="Keri Z."/>
            <person name="Labutti K."/>
            <person name="Lipzen A."/>
            <person name="Lombard V."/>
            <person name="Magnuson J."/>
            <person name="Maillard F."/>
            <person name="Morin E."/>
            <person name="Murat C."/>
            <person name="Nolan M."/>
            <person name="Ohm R."/>
            <person name="Pangilinan J."/>
            <person name="Pereira M."/>
            <person name="Perotto S."/>
            <person name="Peter M."/>
            <person name="Riley R."/>
            <person name="Sitrit Y."/>
            <person name="Stielow B."/>
            <person name="Szollosi G."/>
            <person name="Zifcakova L."/>
            <person name="Stursova M."/>
            <person name="Spatafora J.W."/>
            <person name="Tedersoo L."/>
            <person name="Vaario L.-M."/>
            <person name="Yamada A."/>
            <person name="Yan M."/>
            <person name="Wang P."/>
            <person name="Xu J."/>
            <person name="Bruns T."/>
            <person name="Baldrian P."/>
            <person name="Vilgalys R."/>
            <person name="Henrissat B."/>
            <person name="Grigoriev I.V."/>
            <person name="Hibbett D."/>
            <person name="Nagy L.G."/>
            <person name="Martin F.M."/>
        </authorList>
    </citation>
    <scope>NUCLEOTIDE SEQUENCE</scope>
    <source>
        <strain evidence="1">P2</strain>
    </source>
</reference>
<comment type="caution">
    <text evidence="1">The sequence shown here is derived from an EMBL/GenBank/DDBJ whole genome shotgun (WGS) entry which is preliminary data.</text>
</comment>
<evidence type="ECO:0000313" key="1">
    <source>
        <dbReference type="EMBL" id="KAF9651494.1"/>
    </source>
</evidence>
<organism evidence="1 2">
    <name type="scientific">Thelephora ganbajun</name>
    <name type="common">Ganba fungus</name>
    <dbReference type="NCBI Taxonomy" id="370292"/>
    <lineage>
        <taxon>Eukaryota</taxon>
        <taxon>Fungi</taxon>
        <taxon>Dikarya</taxon>
        <taxon>Basidiomycota</taxon>
        <taxon>Agaricomycotina</taxon>
        <taxon>Agaricomycetes</taxon>
        <taxon>Thelephorales</taxon>
        <taxon>Thelephoraceae</taxon>
        <taxon>Thelephora</taxon>
    </lineage>
</organism>